<protein>
    <submittedName>
        <fullName evidence="1">Uncharacterized protein</fullName>
    </submittedName>
</protein>
<accession>A0A8S9Y0Q7</accession>
<reference evidence="1" key="1">
    <citation type="journal article" date="2021" name="Mol. Ecol. Resour.">
        <title>Apolygus lucorum genome provides insights into omnivorousness and mesophyll feeding.</title>
        <authorList>
            <person name="Liu Y."/>
            <person name="Liu H."/>
            <person name="Wang H."/>
            <person name="Huang T."/>
            <person name="Liu B."/>
            <person name="Yang B."/>
            <person name="Yin L."/>
            <person name="Li B."/>
            <person name="Zhang Y."/>
            <person name="Zhang S."/>
            <person name="Jiang F."/>
            <person name="Zhang X."/>
            <person name="Ren Y."/>
            <person name="Wang B."/>
            <person name="Wang S."/>
            <person name="Lu Y."/>
            <person name="Wu K."/>
            <person name="Fan W."/>
            <person name="Wang G."/>
        </authorList>
    </citation>
    <scope>NUCLEOTIDE SEQUENCE</scope>
    <source>
        <strain evidence="1">12Hb</strain>
    </source>
</reference>
<sequence length="69" mass="8011">MWVYRAFTKQAKFVTPSKIDLWSNQWLQLKQQSANMAANICKEFQEFGASIVSSLHDNVLSNHRYSLTC</sequence>
<proteinExistence type="predicted"/>
<dbReference type="Proteomes" id="UP000466442">
    <property type="component" value="Unassembled WGS sequence"/>
</dbReference>
<evidence type="ECO:0000313" key="2">
    <source>
        <dbReference type="Proteomes" id="UP000466442"/>
    </source>
</evidence>
<dbReference type="AlphaFoldDB" id="A0A8S9Y0Q7"/>
<keyword evidence="2" id="KW-1185">Reference proteome</keyword>
<evidence type="ECO:0000313" key="1">
    <source>
        <dbReference type="EMBL" id="KAF6214763.1"/>
    </source>
</evidence>
<comment type="caution">
    <text evidence="1">The sequence shown here is derived from an EMBL/GenBank/DDBJ whole genome shotgun (WGS) entry which is preliminary data.</text>
</comment>
<dbReference type="EMBL" id="WIXP02000002">
    <property type="protein sequence ID" value="KAF6214763.1"/>
    <property type="molecule type" value="Genomic_DNA"/>
</dbReference>
<gene>
    <name evidence="1" type="ORF">GE061_009506</name>
</gene>
<organism evidence="1 2">
    <name type="scientific">Apolygus lucorum</name>
    <name type="common">Small green plant bug</name>
    <name type="synonym">Lygocoris lucorum</name>
    <dbReference type="NCBI Taxonomy" id="248454"/>
    <lineage>
        <taxon>Eukaryota</taxon>
        <taxon>Metazoa</taxon>
        <taxon>Ecdysozoa</taxon>
        <taxon>Arthropoda</taxon>
        <taxon>Hexapoda</taxon>
        <taxon>Insecta</taxon>
        <taxon>Pterygota</taxon>
        <taxon>Neoptera</taxon>
        <taxon>Paraneoptera</taxon>
        <taxon>Hemiptera</taxon>
        <taxon>Heteroptera</taxon>
        <taxon>Panheteroptera</taxon>
        <taxon>Cimicomorpha</taxon>
        <taxon>Miridae</taxon>
        <taxon>Mirini</taxon>
        <taxon>Apolygus</taxon>
    </lineage>
</organism>
<name>A0A8S9Y0Q7_APOLU</name>